<accession>A0AAN8VS74</accession>
<proteinExistence type="predicted"/>
<dbReference type="Proteomes" id="UP001370490">
    <property type="component" value="Unassembled WGS sequence"/>
</dbReference>
<sequence length="13" mass="1491">MTDPSRLPDLFAK</sequence>
<reference evidence="1 2" key="1">
    <citation type="submission" date="2023-12" db="EMBL/GenBank/DDBJ databases">
        <title>A high-quality genome assembly for Dillenia turbinata (Dilleniales).</title>
        <authorList>
            <person name="Chanderbali A."/>
        </authorList>
    </citation>
    <scope>NUCLEOTIDE SEQUENCE [LARGE SCALE GENOMIC DNA]</scope>
    <source>
        <strain evidence="1">LSX21</strain>
        <tissue evidence="1">Leaf</tissue>
    </source>
</reference>
<evidence type="ECO:0000313" key="2">
    <source>
        <dbReference type="Proteomes" id="UP001370490"/>
    </source>
</evidence>
<gene>
    <name evidence="1" type="ORF">RJ641_028746</name>
</gene>
<dbReference type="EMBL" id="JBAMMX010000005">
    <property type="protein sequence ID" value="KAK6939215.1"/>
    <property type="molecule type" value="Genomic_DNA"/>
</dbReference>
<name>A0AAN8VS74_9MAGN</name>
<comment type="caution">
    <text evidence="1">The sequence shown here is derived from an EMBL/GenBank/DDBJ whole genome shotgun (WGS) entry which is preliminary data.</text>
</comment>
<organism evidence="1 2">
    <name type="scientific">Dillenia turbinata</name>
    <dbReference type="NCBI Taxonomy" id="194707"/>
    <lineage>
        <taxon>Eukaryota</taxon>
        <taxon>Viridiplantae</taxon>
        <taxon>Streptophyta</taxon>
        <taxon>Embryophyta</taxon>
        <taxon>Tracheophyta</taxon>
        <taxon>Spermatophyta</taxon>
        <taxon>Magnoliopsida</taxon>
        <taxon>eudicotyledons</taxon>
        <taxon>Gunneridae</taxon>
        <taxon>Pentapetalae</taxon>
        <taxon>Dilleniales</taxon>
        <taxon>Dilleniaceae</taxon>
        <taxon>Dillenia</taxon>
    </lineage>
</organism>
<evidence type="ECO:0000313" key="1">
    <source>
        <dbReference type="EMBL" id="KAK6939215.1"/>
    </source>
</evidence>
<keyword evidence="2" id="KW-1185">Reference proteome</keyword>
<protein>
    <submittedName>
        <fullName evidence="1">Uncharacterized protein</fullName>
    </submittedName>
</protein>